<protein>
    <submittedName>
        <fullName evidence="3">FecR family protein</fullName>
    </submittedName>
</protein>
<dbReference type="AlphaFoldDB" id="A0A1T5A3B8"/>
<evidence type="ECO:0000259" key="2">
    <source>
        <dbReference type="Pfam" id="PF16344"/>
    </source>
</evidence>
<dbReference type="Proteomes" id="UP000190541">
    <property type="component" value="Unassembled WGS sequence"/>
</dbReference>
<feature type="domain" description="Protein FecR C-terminal" evidence="2">
    <location>
        <begin position="323"/>
        <end position="391"/>
    </location>
</feature>
<gene>
    <name evidence="3" type="ORF">SAMN05660226_00518</name>
</gene>
<dbReference type="InterPro" id="IPR032508">
    <property type="entry name" value="FecR_C"/>
</dbReference>
<evidence type="ECO:0000313" key="3">
    <source>
        <dbReference type="EMBL" id="SKB29385.1"/>
    </source>
</evidence>
<accession>A0A1T5A3B8</accession>
<dbReference type="GO" id="GO:0016989">
    <property type="term" value="F:sigma factor antagonist activity"/>
    <property type="evidence" value="ECO:0007669"/>
    <property type="project" value="TreeGrafter"/>
</dbReference>
<dbReference type="Gene3D" id="2.60.120.1440">
    <property type="match status" value="1"/>
</dbReference>
<dbReference type="Gene3D" id="3.55.50.30">
    <property type="match status" value="1"/>
</dbReference>
<dbReference type="EMBL" id="FUYS01000001">
    <property type="protein sequence ID" value="SKB29385.1"/>
    <property type="molecule type" value="Genomic_DNA"/>
</dbReference>
<dbReference type="InterPro" id="IPR012373">
    <property type="entry name" value="Ferrdict_sens_TM"/>
</dbReference>
<evidence type="ECO:0000259" key="1">
    <source>
        <dbReference type="Pfam" id="PF04773"/>
    </source>
</evidence>
<evidence type="ECO:0000313" key="4">
    <source>
        <dbReference type="Proteomes" id="UP000190541"/>
    </source>
</evidence>
<dbReference type="STRING" id="623280.SAMN05660226_00518"/>
<name>A0A1T5A3B8_9SPHI</name>
<reference evidence="3 4" key="1">
    <citation type="submission" date="2017-02" db="EMBL/GenBank/DDBJ databases">
        <authorList>
            <person name="Peterson S.W."/>
        </authorList>
    </citation>
    <scope>NUCLEOTIDE SEQUENCE [LARGE SCALE GENOMIC DNA]</scope>
    <source>
        <strain evidence="3 4">DSM 22899</strain>
    </source>
</reference>
<proteinExistence type="predicted"/>
<dbReference type="RefSeq" id="WP_079715239.1">
    <property type="nucleotide sequence ID" value="NZ_FUYS01000001.1"/>
</dbReference>
<dbReference type="PANTHER" id="PTHR30273:SF2">
    <property type="entry name" value="PROTEIN FECR"/>
    <property type="match status" value="1"/>
</dbReference>
<organism evidence="3 4">
    <name type="scientific">Parapedobacter luteus</name>
    <dbReference type="NCBI Taxonomy" id="623280"/>
    <lineage>
        <taxon>Bacteria</taxon>
        <taxon>Pseudomonadati</taxon>
        <taxon>Bacteroidota</taxon>
        <taxon>Sphingobacteriia</taxon>
        <taxon>Sphingobacteriales</taxon>
        <taxon>Sphingobacteriaceae</taxon>
        <taxon>Parapedobacter</taxon>
    </lineage>
</organism>
<feature type="domain" description="FecR protein" evidence="1">
    <location>
        <begin position="187"/>
        <end position="280"/>
    </location>
</feature>
<dbReference type="Pfam" id="PF16344">
    <property type="entry name" value="FecR_C"/>
    <property type="match status" value="1"/>
</dbReference>
<dbReference type="PANTHER" id="PTHR30273">
    <property type="entry name" value="PERIPLASMIC SIGNAL SENSOR AND SIGMA FACTOR ACTIVATOR FECR-RELATED"/>
    <property type="match status" value="1"/>
</dbReference>
<dbReference type="OrthoDB" id="1099963at2"/>
<dbReference type="Pfam" id="PF04773">
    <property type="entry name" value="FecR"/>
    <property type="match status" value="1"/>
</dbReference>
<keyword evidence="4" id="KW-1185">Reference proteome</keyword>
<dbReference type="InterPro" id="IPR006860">
    <property type="entry name" value="FecR"/>
</dbReference>
<sequence>MDRATLLLLIDRALNGTISPQEQKELQELLADLSNKDAVRQALQDKWETFEANDTVFSDEQGEAMLRKILNGKRSDFSDNVIRPLFPWFKVVAVVFLATVAWAILDFYSSDCDGAELTMEQAVSQYGIEPGSDKAMIILANGSTVVLDNSNTGLLTEEGGVYIRNLGDGMVRYEAGAHAMGYVLYNTIKIPKGGHYHVVLEDGTKVHLNAESSLRYPVRFAGAAREVQLVGEGFFEVAPDVTRPFLVNTSLQTIRVLGTVFNIRAYPNLKAKTTLVEGQVAVNGAGNTVILTPGETAESELGKSGIKIKKSDIDQDLAWHNGYFIFDNEHITSIMERVGRWYDVDVDYKGSMENINLGGVFQRSKSIVQLLESFKTTGLVNFNIKGRRITVIGN</sequence>